<sequence length="267" mass="29572">MPRTALDPLFTPTDAPGGFTERHLAHLIGATAAAVTVPRFLDEQTCADTLAALERLPTAAYDLERVPTPIVRFGPSLNDYRTAAGGLDAERYWRDAEAARVSWQRARLRPDPVALSLARLGTAWGSAISPATIGGRPVFAGTLREINEGALLHYDDVRREFPCRLFDQETVAQLAFNVWAAVPETGGATTLWRHRWDPADEQHRYSYGYRSKTVEHCQQVSLRPQLGGALLFNPAHFHEVQANPGQRRIALAYFLALTTTGQLITWS</sequence>
<dbReference type="RefSeq" id="WP_202198420.1">
    <property type="nucleotide sequence ID" value="NZ_BAAATO010000031.1"/>
</dbReference>
<evidence type="ECO:0008006" key="3">
    <source>
        <dbReference type="Google" id="ProtNLM"/>
    </source>
</evidence>
<evidence type="ECO:0000313" key="2">
    <source>
        <dbReference type="Proteomes" id="UP000608522"/>
    </source>
</evidence>
<name>A0ABQ3T720_9ACTN</name>
<dbReference type="InterPro" id="IPR055091">
    <property type="entry name" value="WelO5-like"/>
</dbReference>
<proteinExistence type="predicted"/>
<protein>
    <recommendedName>
        <fullName evidence="3">Proline hydroxylase</fullName>
    </recommendedName>
</protein>
<reference evidence="2" key="1">
    <citation type="submission" date="2023-07" db="EMBL/GenBank/DDBJ databases">
        <title>Whole genome shotgun sequence of Streptomyces spororaveus NBRC 15456.</title>
        <authorList>
            <person name="Komaki H."/>
            <person name="Tamura T."/>
        </authorList>
    </citation>
    <scope>NUCLEOTIDE SEQUENCE [LARGE SCALE GENOMIC DNA]</scope>
    <source>
        <strain evidence="2">NBRC 15456</strain>
    </source>
</reference>
<accession>A0ABQ3T720</accession>
<organism evidence="1 2">
    <name type="scientific">Streptomyces spororaveus</name>
    <dbReference type="NCBI Taxonomy" id="284039"/>
    <lineage>
        <taxon>Bacteria</taxon>
        <taxon>Bacillati</taxon>
        <taxon>Actinomycetota</taxon>
        <taxon>Actinomycetes</taxon>
        <taxon>Kitasatosporales</taxon>
        <taxon>Streptomycetaceae</taxon>
        <taxon>Streptomyces</taxon>
    </lineage>
</organism>
<keyword evidence="2" id="KW-1185">Reference proteome</keyword>
<dbReference type="Proteomes" id="UP000608522">
    <property type="component" value="Unassembled WGS sequence"/>
</dbReference>
<gene>
    <name evidence="1" type="ORF">Sspor_17390</name>
</gene>
<evidence type="ECO:0000313" key="1">
    <source>
        <dbReference type="EMBL" id="GHI76178.1"/>
    </source>
</evidence>
<dbReference type="Pfam" id="PF22814">
    <property type="entry name" value="WelO5"/>
    <property type="match status" value="1"/>
</dbReference>
<dbReference type="EMBL" id="BNED01000005">
    <property type="protein sequence ID" value="GHI76178.1"/>
    <property type="molecule type" value="Genomic_DNA"/>
</dbReference>
<comment type="caution">
    <text evidence="1">The sequence shown here is derived from an EMBL/GenBank/DDBJ whole genome shotgun (WGS) entry which is preliminary data.</text>
</comment>
<dbReference type="Gene3D" id="2.60.120.620">
    <property type="entry name" value="q2cbj1_9rhob like domain"/>
    <property type="match status" value="1"/>
</dbReference>